<dbReference type="GO" id="GO:0009378">
    <property type="term" value="F:four-way junction helicase activity"/>
    <property type="evidence" value="ECO:0007669"/>
    <property type="project" value="InterPro"/>
</dbReference>
<dbReference type="AlphaFoldDB" id="G8R2A3"/>
<dbReference type="HOGENOM" id="CLU_087936_3_0_10"/>
<dbReference type="Gene3D" id="1.10.8.10">
    <property type="entry name" value="DNA helicase RuvA subunit, C-terminal domain"/>
    <property type="match status" value="1"/>
</dbReference>
<dbReference type="PATRIC" id="fig|926562.3.peg.1920"/>
<name>G8R2A3_OWEHD</name>
<dbReference type="HAMAP" id="MF_00031">
    <property type="entry name" value="DNA_HJ_migration_RuvA"/>
    <property type="match status" value="1"/>
</dbReference>
<dbReference type="Gene3D" id="1.10.150.20">
    <property type="entry name" value="5' to 3' exonuclease, C-terminal subdomain"/>
    <property type="match status" value="1"/>
</dbReference>
<reference evidence="8 9" key="1">
    <citation type="journal article" date="2012" name="Stand. Genomic Sci.">
        <title>Genome sequence of the orange-pigmented seawater bacterium Owenweeksia hongkongensis type strain (UST20020801(T)).</title>
        <authorList>
            <person name="Riedel T."/>
            <person name="Held B."/>
            <person name="Nolan M."/>
            <person name="Lucas S."/>
            <person name="Lapidus A."/>
            <person name="Tice H."/>
            <person name="Del Rio T.G."/>
            <person name="Cheng J.F."/>
            <person name="Han C."/>
            <person name="Tapia R."/>
            <person name="Goodwin L.A."/>
            <person name="Pitluck S."/>
            <person name="Liolios K."/>
            <person name="Mavromatis K."/>
            <person name="Pagani I."/>
            <person name="Ivanova N."/>
            <person name="Mikhailova N."/>
            <person name="Pati A."/>
            <person name="Chen A."/>
            <person name="Palaniappan K."/>
            <person name="Rohde M."/>
            <person name="Tindall B.J."/>
            <person name="Detter J.C."/>
            <person name="Goker M."/>
            <person name="Woyke T."/>
            <person name="Bristow J."/>
            <person name="Eisen J.A."/>
            <person name="Markowitz V."/>
            <person name="Hugenholtz P."/>
            <person name="Klenk H.P."/>
            <person name="Kyrpides N.C."/>
        </authorList>
    </citation>
    <scope>NUCLEOTIDE SEQUENCE</scope>
    <source>
        <strain evidence="9">DSM 17368 / JCM 12287 / NRRL B-23963</strain>
    </source>
</reference>
<keyword evidence="8" id="KW-0347">Helicase</keyword>
<comment type="subcellular location">
    <subcellularLocation>
        <location evidence="6">Cytoplasm</location>
    </subcellularLocation>
</comment>
<dbReference type="STRING" id="926562.Oweho_1914"/>
<gene>
    <name evidence="6" type="primary">ruvA</name>
    <name evidence="8" type="ordered locus">Oweho_1914</name>
</gene>
<evidence type="ECO:0000313" key="9">
    <source>
        <dbReference type="Proteomes" id="UP000005631"/>
    </source>
</evidence>
<keyword evidence="1 6" id="KW-0963">Cytoplasm</keyword>
<dbReference type="GO" id="GO:0009379">
    <property type="term" value="C:Holliday junction helicase complex"/>
    <property type="evidence" value="ECO:0007669"/>
    <property type="project" value="InterPro"/>
</dbReference>
<protein>
    <recommendedName>
        <fullName evidence="6">Holliday junction branch migration complex subunit RuvA</fullName>
    </recommendedName>
</protein>
<accession>G8R2A3</accession>
<dbReference type="KEGG" id="oho:Oweho_1914"/>
<organism evidence="8 9">
    <name type="scientific">Owenweeksia hongkongensis (strain DSM 17368 / CIP 108786 / JCM 12287 / NRRL B-23963 / UST20020801)</name>
    <dbReference type="NCBI Taxonomy" id="926562"/>
    <lineage>
        <taxon>Bacteria</taxon>
        <taxon>Pseudomonadati</taxon>
        <taxon>Bacteroidota</taxon>
        <taxon>Flavobacteriia</taxon>
        <taxon>Flavobacteriales</taxon>
        <taxon>Owenweeksiaceae</taxon>
        <taxon>Owenweeksia</taxon>
    </lineage>
</organism>
<evidence type="ECO:0000256" key="6">
    <source>
        <dbReference type="HAMAP-Rule" id="MF_00031"/>
    </source>
</evidence>
<dbReference type="Gene3D" id="2.40.50.140">
    <property type="entry name" value="Nucleic acid-binding proteins"/>
    <property type="match status" value="1"/>
</dbReference>
<keyword evidence="2 6" id="KW-0227">DNA damage</keyword>
<comment type="function">
    <text evidence="6">The RuvA-RuvB-RuvC complex processes Holliday junction (HJ) DNA during genetic recombination and DNA repair, while the RuvA-RuvB complex plays an important role in the rescue of blocked DNA replication forks via replication fork reversal (RFR). RuvA specifically binds to HJ cruciform DNA, conferring on it an open structure. The RuvB hexamer acts as an ATP-dependent pump, pulling dsDNA into and through the RuvAB complex. HJ branch migration allows RuvC to scan DNA until it finds its consensus sequence, where it cleaves and resolves the cruciform DNA.</text>
</comment>
<dbReference type="InterPro" id="IPR010994">
    <property type="entry name" value="RuvA_2-like"/>
</dbReference>
<feature type="domain" description="Helix-hairpin-helix DNA-binding motif class 1" evidence="7">
    <location>
        <begin position="72"/>
        <end position="91"/>
    </location>
</feature>
<keyword evidence="4 6" id="KW-0233">DNA recombination</keyword>
<dbReference type="InterPro" id="IPR011114">
    <property type="entry name" value="RuvA_C"/>
</dbReference>
<proteinExistence type="inferred from homology"/>
<dbReference type="Pfam" id="PF01330">
    <property type="entry name" value="RuvA_N"/>
    <property type="match status" value="1"/>
</dbReference>
<keyword evidence="9" id="KW-1185">Reference proteome</keyword>
<dbReference type="OrthoDB" id="5293449at2"/>
<dbReference type="InterPro" id="IPR003583">
    <property type="entry name" value="Hlx-hairpin-Hlx_DNA-bd_motif"/>
</dbReference>
<dbReference type="InterPro" id="IPR012340">
    <property type="entry name" value="NA-bd_OB-fold"/>
</dbReference>
<keyword evidence="8" id="KW-0378">Hydrolase</keyword>
<dbReference type="Pfam" id="PF14520">
    <property type="entry name" value="HHH_5"/>
    <property type="match status" value="1"/>
</dbReference>
<dbReference type="EMBL" id="CP003156">
    <property type="protein sequence ID" value="AEV32893.1"/>
    <property type="molecule type" value="Genomic_DNA"/>
</dbReference>
<evidence type="ECO:0000313" key="8">
    <source>
        <dbReference type="EMBL" id="AEV32893.1"/>
    </source>
</evidence>
<dbReference type="GO" id="GO:0006281">
    <property type="term" value="P:DNA repair"/>
    <property type="evidence" value="ECO:0007669"/>
    <property type="project" value="UniProtKB-UniRule"/>
</dbReference>
<keyword evidence="8" id="KW-0547">Nucleotide-binding</keyword>
<dbReference type="eggNOG" id="COG0632">
    <property type="taxonomic scope" value="Bacteria"/>
</dbReference>
<dbReference type="GO" id="GO:0005524">
    <property type="term" value="F:ATP binding"/>
    <property type="evidence" value="ECO:0007669"/>
    <property type="project" value="InterPro"/>
</dbReference>
<dbReference type="GO" id="GO:0048476">
    <property type="term" value="C:Holliday junction resolvase complex"/>
    <property type="evidence" value="ECO:0007669"/>
    <property type="project" value="UniProtKB-UniRule"/>
</dbReference>
<dbReference type="CDD" id="cd14332">
    <property type="entry name" value="UBA_RuvA_C"/>
    <property type="match status" value="1"/>
</dbReference>
<evidence type="ECO:0000259" key="7">
    <source>
        <dbReference type="SMART" id="SM00278"/>
    </source>
</evidence>
<dbReference type="NCBIfam" id="TIGR00084">
    <property type="entry name" value="ruvA"/>
    <property type="match status" value="1"/>
</dbReference>
<dbReference type="SUPFAM" id="SSF46929">
    <property type="entry name" value="DNA helicase RuvA subunit, C-terminal domain"/>
    <property type="match status" value="1"/>
</dbReference>
<dbReference type="GO" id="GO:0000400">
    <property type="term" value="F:four-way junction DNA binding"/>
    <property type="evidence" value="ECO:0007669"/>
    <property type="project" value="UniProtKB-UniRule"/>
</dbReference>
<dbReference type="InterPro" id="IPR000085">
    <property type="entry name" value="RuvA"/>
</dbReference>
<keyword evidence="8" id="KW-0067">ATP-binding</keyword>
<dbReference type="SUPFAM" id="SSF47781">
    <property type="entry name" value="RuvA domain 2-like"/>
    <property type="match status" value="1"/>
</dbReference>
<evidence type="ECO:0000256" key="3">
    <source>
        <dbReference type="ARBA" id="ARBA00023125"/>
    </source>
</evidence>
<dbReference type="InterPro" id="IPR036267">
    <property type="entry name" value="RuvA_C_sf"/>
</dbReference>
<dbReference type="InterPro" id="IPR013849">
    <property type="entry name" value="DNA_helicase_Holl-junc_RuvA_I"/>
</dbReference>
<keyword evidence="5 6" id="KW-0234">DNA repair</keyword>
<comment type="caution">
    <text evidence="6">Lacks conserved residue(s) required for the propagation of feature annotation.</text>
</comment>
<evidence type="ECO:0000256" key="5">
    <source>
        <dbReference type="ARBA" id="ARBA00023204"/>
    </source>
</evidence>
<keyword evidence="3 6" id="KW-0238">DNA-binding</keyword>
<comment type="similarity">
    <text evidence="6">Belongs to the RuvA family.</text>
</comment>
<feature type="region of interest" description="Domain III" evidence="6">
    <location>
        <begin position="147"/>
        <end position="192"/>
    </location>
</feature>
<evidence type="ECO:0000256" key="2">
    <source>
        <dbReference type="ARBA" id="ARBA00022763"/>
    </source>
</evidence>
<comment type="subunit">
    <text evidence="6">Homotetramer. Forms an RuvA(8)-RuvB(12)-Holliday junction (HJ) complex. HJ DNA is sandwiched between 2 RuvA tetramers; dsDNA enters through RuvA and exits via RuvB. An RuvB hexamer assembles on each DNA strand where it exits the tetramer. Each RuvB hexamer is contacted by two RuvA subunits (via domain III) on 2 adjacent RuvB subunits; this complex drives branch migration. In the full resolvosome a probable DNA-RuvA(4)-RuvB(12)-RuvC(2) complex forms which resolves the HJ.</text>
</comment>
<dbReference type="GO" id="GO:0005737">
    <property type="term" value="C:cytoplasm"/>
    <property type="evidence" value="ECO:0007669"/>
    <property type="project" value="UniProtKB-SubCell"/>
</dbReference>
<dbReference type="GO" id="GO:0006310">
    <property type="term" value="P:DNA recombination"/>
    <property type="evidence" value="ECO:0007669"/>
    <property type="project" value="UniProtKB-UniRule"/>
</dbReference>
<sequence length="192" mass="20601">MIYYIEGKLTEVTPTYAVLDCAGVGYLVNITLSTYSNICAKPSVKLFTHAIYKEDSQTLFGFNAKSERDIFIQLISVSGVGGNTARVILSSLSSEEVISAISSENVRLLQSIKGIGAKTAQRIIIDLKDKVTGIETSITTMGAPAGVKVEAASALEVLGYTPKQTERLLVQLTGETPDAGVEEIIKQALKRL</sequence>
<dbReference type="SMART" id="SM00278">
    <property type="entry name" value="HhH1"/>
    <property type="match status" value="2"/>
</dbReference>
<dbReference type="Proteomes" id="UP000005631">
    <property type="component" value="Chromosome"/>
</dbReference>
<comment type="domain">
    <text evidence="6">Has three domains with a flexible linker between the domains II and III and assumes an 'L' shape. Domain III is highly mobile and contacts RuvB.</text>
</comment>
<evidence type="ECO:0000256" key="4">
    <source>
        <dbReference type="ARBA" id="ARBA00023172"/>
    </source>
</evidence>
<feature type="domain" description="Helix-hairpin-helix DNA-binding motif class 1" evidence="7">
    <location>
        <begin position="107"/>
        <end position="126"/>
    </location>
</feature>
<dbReference type="RefSeq" id="WP_014202249.1">
    <property type="nucleotide sequence ID" value="NC_016599.1"/>
</dbReference>
<dbReference type="Pfam" id="PF07499">
    <property type="entry name" value="RuvA_C"/>
    <property type="match status" value="1"/>
</dbReference>
<dbReference type="SUPFAM" id="SSF50249">
    <property type="entry name" value="Nucleic acid-binding proteins"/>
    <property type="match status" value="1"/>
</dbReference>
<evidence type="ECO:0000256" key="1">
    <source>
        <dbReference type="ARBA" id="ARBA00022490"/>
    </source>
</evidence>